<gene>
    <name evidence="1" type="ORF">H2198_009849</name>
</gene>
<proteinExistence type="predicted"/>
<name>A0ACC2ZTI8_9EURO</name>
<feature type="non-terminal residue" evidence="1">
    <location>
        <position position="1"/>
    </location>
</feature>
<dbReference type="Proteomes" id="UP001172386">
    <property type="component" value="Unassembled WGS sequence"/>
</dbReference>
<dbReference type="EMBL" id="JAPDRQ010000303">
    <property type="protein sequence ID" value="KAJ9650832.1"/>
    <property type="molecule type" value="Genomic_DNA"/>
</dbReference>
<comment type="caution">
    <text evidence="1">The sequence shown here is derived from an EMBL/GenBank/DDBJ whole genome shotgun (WGS) entry which is preliminary data.</text>
</comment>
<protein>
    <submittedName>
        <fullName evidence="1">Uncharacterized protein</fullName>
    </submittedName>
</protein>
<evidence type="ECO:0000313" key="1">
    <source>
        <dbReference type="EMBL" id="KAJ9650832.1"/>
    </source>
</evidence>
<keyword evidence="2" id="KW-1185">Reference proteome</keyword>
<accession>A0ACC2ZTI8</accession>
<organism evidence="1 2">
    <name type="scientific">Neophaeococcomyces mojaviensis</name>
    <dbReference type="NCBI Taxonomy" id="3383035"/>
    <lineage>
        <taxon>Eukaryota</taxon>
        <taxon>Fungi</taxon>
        <taxon>Dikarya</taxon>
        <taxon>Ascomycota</taxon>
        <taxon>Pezizomycotina</taxon>
        <taxon>Eurotiomycetes</taxon>
        <taxon>Chaetothyriomycetidae</taxon>
        <taxon>Chaetothyriales</taxon>
        <taxon>Chaetothyriales incertae sedis</taxon>
        <taxon>Neophaeococcomyces</taxon>
    </lineage>
</organism>
<sequence>RQFEGLHVGGKSALDWYGVRQYVSQQPVLHLYGWKAARLPEWFTERFPAEYHRKRLFDEQPAALLHVGQFEQRSGAPQVSAPERALLELLSEVGPARGCAARAVATLHERQDRAAVPATRPRGVAALGGQARPGHTADRQRPALGVPLGRWPAGAQAMNQTYLDTARLLTQVAPLVFADDTFALKGGTAINLFVREMPRLSVDLDLVFPDHTLPRDEALARINEAIRRAAERLKKRGFQTHAPAAAAGETKLLVRRGSTQVKVEVNFVMRGTVHQVHRASLTPMARDVLMADLEIPVVSLEDVYGGKLVAALDRQHPRDLFDVMQLFAHEGITPGIRRAFVVYLASSNRPIHEVLFTPLRDIRHDYEHNFQGMTTEPVSLDALLAVRERMVREIQQGLDSDERRFLMSLAAGTPEWSLLDIAHLEQLPGIRWKLHNLAQLQKTDAKKFAEQADLLATRLAAVS</sequence>
<evidence type="ECO:0000313" key="2">
    <source>
        <dbReference type="Proteomes" id="UP001172386"/>
    </source>
</evidence>
<reference evidence="1" key="1">
    <citation type="submission" date="2022-10" db="EMBL/GenBank/DDBJ databases">
        <title>Culturing micro-colonial fungi from biological soil crusts in the Mojave desert and describing Neophaeococcomyces mojavensis, and introducing the new genera and species Taxawa tesnikishii.</title>
        <authorList>
            <person name="Kurbessoian T."/>
            <person name="Stajich J.E."/>
        </authorList>
    </citation>
    <scope>NUCLEOTIDE SEQUENCE</scope>
    <source>
        <strain evidence="1">JES_112</strain>
    </source>
</reference>